<dbReference type="InterPro" id="IPR050463">
    <property type="entry name" value="Gfo/Idh/MocA_oxidrdct_glycsds"/>
</dbReference>
<dbReference type="InterPro" id="IPR055170">
    <property type="entry name" value="GFO_IDH_MocA-like_dom"/>
</dbReference>
<gene>
    <name evidence="4" type="ORF">N825_01090</name>
</gene>
<name>W9HF44_9PROT</name>
<comment type="caution">
    <text evidence="4">The sequence shown here is derived from an EMBL/GenBank/DDBJ whole genome shotgun (WGS) entry which is preliminary data.</text>
</comment>
<evidence type="ECO:0000256" key="1">
    <source>
        <dbReference type="ARBA" id="ARBA00023002"/>
    </source>
</evidence>
<accession>W9HF44</accession>
<dbReference type="PATRIC" id="fig|1385369.3.peg.209"/>
<evidence type="ECO:0000259" key="3">
    <source>
        <dbReference type="Pfam" id="PF22725"/>
    </source>
</evidence>
<dbReference type="EMBL" id="AVFL01000001">
    <property type="protein sequence ID" value="EWY42523.1"/>
    <property type="molecule type" value="Genomic_DNA"/>
</dbReference>
<dbReference type="PANTHER" id="PTHR43818">
    <property type="entry name" value="BCDNA.GH03377"/>
    <property type="match status" value="1"/>
</dbReference>
<dbReference type="GO" id="GO:0016491">
    <property type="term" value="F:oxidoreductase activity"/>
    <property type="evidence" value="ECO:0007669"/>
    <property type="project" value="UniProtKB-KW"/>
</dbReference>
<evidence type="ECO:0000313" key="4">
    <source>
        <dbReference type="EMBL" id="EWY42523.1"/>
    </source>
</evidence>
<dbReference type="SUPFAM" id="SSF51735">
    <property type="entry name" value="NAD(P)-binding Rossmann-fold domains"/>
    <property type="match status" value="1"/>
</dbReference>
<reference evidence="4 5" key="1">
    <citation type="submission" date="2013-08" db="EMBL/GenBank/DDBJ databases">
        <title>The genome sequence of Skermanella stibiiresistens.</title>
        <authorList>
            <person name="Zhu W."/>
            <person name="Wang G."/>
        </authorList>
    </citation>
    <scope>NUCLEOTIDE SEQUENCE [LARGE SCALE GENOMIC DNA]</scope>
    <source>
        <strain evidence="4 5">SB22</strain>
    </source>
</reference>
<evidence type="ECO:0000259" key="2">
    <source>
        <dbReference type="Pfam" id="PF01408"/>
    </source>
</evidence>
<evidence type="ECO:0000313" key="5">
    <source>
        <dbReference type="Proteomes" id="UP000019486"/>
    </source>
</evidence>
<dbReference type="Proteomes" id="UP000019486">
    <property type="component" value="Unassembled WGS sequence"/>
</dbReference>
<dbReference type="GO" id="GO:0000166">
    <property type="term" value="F:nucleotide binding"/>
    <property type="evidence" value="ECO:0007669"/>
    <property type="project" value="InterPro"/>
</dbReference>
<dbReference type="Gene3D" id="3.30.360.10">
    <property type="entry name" value="Dihydrodipicolinate Reductase, domain 2"/>
    <property type="match status" value="1"/>
</dbReference>
<keyword evidence="5" id="KW-1185">Reference proteome</keyword>
<dbReference type="PANTHER" id="PTHR43818:SF11">
    <property type="entry name" value="BCDNA.GH03377"/>
    <property type="match status" value="1"/>
</dbReference>
<dbReference type="InterPro" id="IPR036291">
    <property type="entry name" value="NAD(P)-bd_dom_sf"/>
</dbReference>
<dbReference type="STRING" id="1385369.N825_01090"/>
<dbReference type="Gene3D" id="3.40.50.720">
    <property type="entry name" value="NAD(P)-binding Rossmann-like Domain"/>
    <property type="match status" value="1"/>
</dbReference>
<feature type="domain" description="Gfo/Idh/MocA-like oxidoreductase N-terminal" evidence="2">
    <location>
        <begin position="35"/>
        <end position="102"/>
    </location>
</feature>
<dbReference type="InterPro" id="IPR000683">
    <property type="entry name" value="Gfo/Idh/MocA-like_OxRdtase_N"/>
</dbReference>
<dbReference type="SUPFAM" id="SSF55347">
    <property type="entry name" value="Glyceraldehyde-3-phosphate dehydrogenase-like, C-terminal domain"/>
    <property type="match status" value="1"/>
</dbReference>
<proteinExistence type="predicted"/>
<dbReference type="AlphaFoldDB" id="W9HF44"/>
<dbReference type="Pfam" id="PF01408">
    <property type="entry name" value="GFO_IDH_MocA"/>
    <property type="match status" value="1"/>
</dbReference>
<feature type="domain" description="GFO/IDH/MocA-like oxidoreductase" evidence="3">
    <location>
        <begin position="112"/>
        <end position="227"/>
    </location>
</feature>
<protein>
    <submittedName>
        <fullName evidence="4">Oxidoreductase</fullName>
    </submittedName>
</protein>
<keyword evidence="1" id="KW-0560">Oxidoreductase</keyword>
<dbReference type="OrthoDB" id="9815825at2"/>
<organism evidence="4 5">
    <name type="scientific">Skermanella stibiiresistens SB22</name>
    <dbReference type="NCBI Taxonomy" id="1385369"/>
    <lineage>
        <taxon>Bacteria</taxon>
        <taxon>Pseudomonadati</taxon>
        <taxon>Pseudomonadota</taxon>
        <taxon>Alphaproteobacteria</taxon>
        <taxon>Rhodospirillales</taxon>
        <taxon>Azospirillaceae</taxon>
        <taxon>Skermanella</taxon>
    </lineage>
</organism>
<sequence length="308" mass="33921">MRIIVVGLGNQGRKRLKVAGADAVGTVDPVAPDADWRRIEDVPPDCFDAALVCTPDGPKLELLARLLGHGKHVLVEKPLFASAGGLARLDALARANAAVCYTAYNHRFEPHFERMAGLIRSGELGRVYRCRLSYGNGTARDVRDSVWRDQGAGVLPDLGSHLLDTLLFWFGDLDAPFRIWSASRFENRAFDHVVAGARGMIVFEIEMSLLNWRNQFTCDILAENGSAHIDSLCKWGPSVFTRRHRVLPSGRPPEDAITVVRSDPTWTLEYAHFKRLCETGGPGNMGNDRVINAILDDLAVQALEGHGT</sequence>
<dbReference type="RefSeq" id="WP_037445976.1">
    <property type="nucleotide sequence ID" value="NZ_AVFL01000001.1"/>
</dbReference>
<dbReference type="Pfam" id="PF22725">
    <property type="entry name" value="GFO_IDH_MocA_C3"/>
    <property type="match status" value="1"/>
</dbReference>